<evidence type="ECO:0000256" key="1">
    <source>
        <dbReference type="SAM" id="MobiDB-lite"/>
    </source>
</evidence>
<proteinExistence type="predicted"/>
<sequence>MVHSAYMEVFADDEADQEWWRRQEGSATLLYTRTEIILRSVDFSRPGRWIGSMAQGEIINKAKDERRVIIPDDLSADKYVIIPECQGFSHESRGSCRHKPVGTTLASPLLSSPD</sequence>
<dbReference type="Proteomes" id="UP000324222">
    <property type="component" value="Unassembled WGS sequence"/>
</dbReference>
<evidence type="ECO:0000313" key="2">
    <source>
        <dbReference type="EMBL" id="MPD05567.1"/>
    </source>
</evidence>
<dbReference type="AlphaFoldDB" id="A0A5B7KFS5"/>
<feature type="region of interest" description="Disordered" evidence="1">
    <location>
        <begin position="91"/>
        <end position="114"/>
    </location>
</feature>
<evidence type="ECO:0000313" key="3">
    <source>
        <dbReference type="Proteomes" id="UP000324222"/>
    </source>
</evidence>
<keyword evidence="3" id="KW-1185">Reference proteome</keyword>
<name>A0A5B7KFS5_PORTR</name>
<dbReference type="EMBL" id="VSRR010146683">
    <property type="protein sequence ID" value="MPD05567.1"/>
    <property type="molecule type" value="Genomic_DNA"/>
</dbReference>
<protein>
    <submittedName>
        <fullName evidence="2">Uncharacterized protein</fullName>
    </submittedName>
</protein>
<comment type="caution">
    <text evidence="2">The sequence shown here is derived from an EMBL/GenBank/DDBJ whole genome shotgun (WGS) entry which is preliminary data.</text>
</comment>
<accession>A0A5B7KFS5</accession>
<feature type="compositionally biased region" description="Polar residues" evidence="1">
    <location>
        <begin position="104"/>
        <end position="114"/>
    </location>
</feature>
<reference evidence="2 3" key="1">
    <citation type="submission" date="2019-05" db="EMBL/GenBank/DDBJ databases">
        <title>Another draft genome of Portunus trituberculatus and its Hox gene families provides insights of decapod evolution.</title>
        <authorList>
            <person name="Jeong J.-H."/>
            <person name="Song I."/>
            <person name="Kim S."/>
            <person name="Choi T."/>
            <person name="Kim D."/>
            <person name="Ryu S."/>
            <person name="Kim W."/>
        </authorList>
    </citation>
    <scope>NUCLEOTIDE SEQUENCE [LARGE SCALE GENOMIC DNA]</scope>
    <source>
        <tissue evidence="2">Muscle</tissue>
    </source>
</reference>
<gene>
    <name evidence="2" type="ORF">E2C01_101317</name>
</gene>
<organism evidence="2 3">
    <name type="scientific">Portunus trituberculatus</name>
    <name type="common">Swimming crab</name>
    <name type="synonym">Neptunus trituberculatus</name>
    <dbReference type="NCBI Taxonomy" id="210409"/>
    <lineage>
        <taxon>Eukaryota</taxon>
        <taxon>Metazoa</taxon>
        <taxon>Ecdysozoa</taxon>
        <taxon>Arthropoda</taxon>
        <taxon>Crustacea</taxon>
        <taxon>Multicrustacea</taxon>
        <taxon>Malacostraca</taxon>
        <taxon>Eumalacostraca</taxon>
        <taxon>Eucarida</taxon>
        <taxon>Decapoda</taxon>
        <taxon>Pleocyemata</taxon>
        <taxon>Brachyura</taxon>
        <taxon>Eubrachyura</taxon>
        <taxon>Portunoidea</taxon>
        <taxon>Portunidae</taxon>
        <taxon>Portuninae</taxon>
        <taxon>Portunus</taxon>
    </lineage>
</organism>